<evidence type="ECO:0000259" key="2">
    <source>
        <dbReference type="Pfam" id="PF16087"/>
    </source>
</evidence>
<proteinExistence type="predicted"/>
<gene>
    <name evidence="3" type="ORF">TNCV_4648951</name>
</gene>
<evidence type="ECO:0000256" key="1">
    <source>
        <dbReference type="SAM" id="MobiDB-lite"/>
    </source>
</evidence>
<dbReference type="Pfam" id="PF16087">
    <property type="entry name" value="DUF4817"/>
    <property type="match status" value="1"/>
</dbReference>
<feature type="domain" description="DUF4817" evidence="2">
    <location>
        <begin position="10"/>
        <end position="60"/>
    </location>
</feature>
<name>A0A8X6SY26_TRICX</name>
<dbReference type="Proteomes" id="UP000887159">
    <property type="component" value="Unassembled WGS sequence"/>
</dbReference>
<dbReference type="EMBL" id="BMAU01021353">
    <property type="protein sequence ID" value="GFY19723.1"/>
    <property type="molecule type" value="Genomic_DNA"/>
</dbReference>
<evidence type="ECO:0000313" key="4">
    <source>
        <dbReference type="Proteomes" id="UP000887159"/>
    </source>
</evidence>
<sequence>MLTSTMEYLTYAENAYMHCMYSRANDNGRAALRMHHAQFSARRMPDHRIFQRLHHQLRETRSFRTKHDAGRQRAARSFKPGGKHLECCG</sequence>
<dbReference type="AlphaFoldDB" id="A0A8X6SY26"/>
<protein>
    <recommendedName>
        <fullName evidence="2">DUF4817 domain-containing protein</fullName>
    </recommendedName>
</protein>
<dbReference type="InterPro" id="IPR032135">
    <property type="entry name" value="DUF4817"/>
</dbReference>
<keyword evidence="4" id="KW-1185">Reference proteome</keyword>
<organism evidence="3 4">
    <name type="scientific">Trichonephila clavipes</name>
    <name type="common">Golden silk orbweaver</name>
    <name type="synonym">Nephila clavipes</name>
    <dbReference type="NCBI Taxonomy" id="2585209"/>
    <lineage>
        <taxon>Eukaryota</taxon>
        <taxon>Metazoa</taxon>
        <taxon>Ecdysozoa</taxon>
        <taxon>Arthropoda</taxon>
        <taxon>Chelicerata</taxon>
        <taxon>Arachnida</taxon>
        <taxon>Araneae</taxon>
        <taxon>Araneomorphae</taxon>
        <taxon>Entelegynae</taxon>
        <taxon>Araneoidea</taxon>
        <taxon>Nephilidae</taxon>
        <taxon>Trichonephila</taxon>
    </lineage>
</organism>
<feature type="region of interest" description="Disordered" evidence="1">
    <location>
        <begin position="63"/>
        <end position="89"/>
    </location>
</feature>
<reference evidence="3" key="1">
    <citation type="submission" date="2020-08" db="EMBL/GenBank/DDBJ databases">
        <title>Multicomponent nature underlies the extraordinary mechanical properties of spider dragline silk.</title>
        <authorList>
            <person name="Kono N."/>
            <person name="Nakamura H."/>
            <person name="Mori M."/>
            <person name="Yoshida Y."/>
            <person name="Ohtoshi R."/>
            <person name="Malay A.D."/>
            <person name="Moran D.A.P."/>
            <person name="Tomita M."/>
            <person name="Numata K."/>
            <person name="Arakawa K."/>
        </authorList>
    </citation>
    <scope>NUCLEOTIDE SEQUENCE</scope>
</reference>
<comment type="caution">
    <text evidence="3">The sequence shown here is derived from an EMBL/GenBank/DDBJ whole genome shotgun (WGS) entry which is preliminary data.</text>
</comment>
<evidence type="ECO:0000313" key="3">
    <source>
        <dbReference type="EMBL" id="GFY19723.1"/>
    </source>
</evidence>
<accession>A0A8X6SY26</accession>